<evidence type="ECO:0000313" key="2">
    <source>
        <dbReference type="Proteomes" id="UP000250043"/>
    </source>
</evidence>
<dbReference type="EMBL" id="KV722556">
    <property type="protein sequence ID" value="OCH85890.1"/>
    <property type="molecule type" value="Genomic_DNA"/>
</dbReference>
<organism evidence="1 2">
    <name type="scientific">Obba rivulosa</name>
    <dbReference type="NCBI Taxonomy" id="1052685"/>
    <lineage>
        <taxon>Eukaryota</taxon>
        <taxon>Fungi</taxon>
        <taxon>Dikarya</taxon>
        <taxon>Basidiomycota</taxon>
        <taxon>Agaricomycotina</taxon>
        <taxon>Agaricomycetes</taxon>
        <taxon>Polyporales</taxon>
        <taxon>Gelatoporiaceae</taxon>
        <taxon>Obba</taxon>
    </lineage>
</organism>
<proteinExistence type="predicted"/>
<accession>A0A8E2AV28</accession>
<keyword evidence="2" id="KW-1185">Reference proteome</keyword>
<evidence type="ECO:0000313" key="1">
    <source>
        <dbReference type="EMBL" id="OCH85890.1"/>
    </source>
</evidence>
<gene>
    <name evidence="1" type="ORF">OBBRIDRAFT_272877</name>
</gene>
<protein>
    <submittedName>
        <fullName evidence="1">Uncharacterized protein</fullName>
    </submittedName>
</protein>
<reference evidence="1 2" key="1">
    <citation type="submission" date="2016-07" db="EMBL/GenBank/DDBJ databases">
        <title>Draft genome of the white-rot fungus Obba rivulosa 3A-2.</title>
        <authorList>
            <consortium name="DOE Joint Genome Institute"/>
            <person name="Miettinen O."/>
            <person name="Riley R."/>
            <person name="Acob R."/>
            <person name="Barry K."/>
            <person name="Cullen D."/>
            <person name="De Vries R."/>
            <person name="Hainaut M."/>
            <person name="Hatakka A."/>
            <person name="Henrissat B."/>
            <person name="Hilden K."/>
            <person name="Kuo R."/>
            <person name="Labutti K."/>
            <person name="Lipzen A."/>
            <person name="Makela M.R."/>
            <person name="Sandor L."/>
            <person name="Spatafora J.W."/>
            <person name="Grigoriev I.V."/>
            <person name="Hibbett D.S."/>
        </authorList>
    </citation>
    <scope>NUCLEOTIDE SEQUENCE [LARGE SCALE GENOMIC DNA]</scope>
    <source>
        <strain evidence="1 2">3A-2</strain>
    </source>
</reference>
<sequence>MAAIYHVGPDTRYGCTMRCLTRRGHHIPVNLYMHSRLPRTLLCAASTSHPLEHVTTVVNAAHLRQATIVLTVGAARSEAGPAGRADPRSKSTIASQVVGHHASGRHRSLGGISSSPGFPLARLAYCQDAMRGCRLQCFPGYLWVFRGGRRMQGE</sequence>
<dbReference type="AlphaFoldDB" id="A0A8E2AV28"/>
<name>A0A8E2AV28_9APHY</name>
<dbReference type="Proteomes" id="UP000250043">
    <property type="component" value="Unassembled WGS sequence"/>
</dbReference>